<evidence type="ECO:0000313" key="1">
    <source>
        <dbReference type="EMBL" id="SMP39104.1"/>
    </source>
</evidence>
<dbReference type="EMBL" id="FXUG01000001">
    <property type="protein sequence ID" value="SMP39104.1"/>
    <property type="molecule type" value="Genomic_DNA"/>
</dbReference>
<sequence>MPAYFTFHAYVYRNQGSPLGQSLEQVVEPMTALDGLFFEWDGSLTWANQSEGWQIDGTVYDDGKEVQYVDLHGRVENADQCDRFSECLRQLFQTWGQLDELMLMRLPERRWQNLQDFEKEWKCASE</sequence>
<dbReference type="RefSeq" id="WP_283430503.1">
    <property type="nucleotide sequence ID" value="NZ_CAWLDM010000001.1"/>
</dbReference>
<comment type="caution">
    <text evidence="1">The sequence shown here is derived from an EMBL/GenBank/DDBJ whole genome shotgun (WGS) entry which is preliminary data.</text>
</comment>
<reference evidence="1 2" key="1">
    <citation type="submission" date="2017-05" db="EMBL/GenBank/DDBJ databases">
        <authorList>
            <person name="Varghese N."/>
            <person name="Submissions S."/>
        </authorList>
    </citation>
    <scope>NUCLEOTIDE SEQUENCE [LARGE SCALE GENOMIC DNA]</scope>
    <source>
        <strain evidence="1 2">DSM 25457</strain>
    </source>
</reference>
<dbReference type="Proteomes" id="UP001158067">
    <property type="component" value="Unassembled WGS sequence"/>
</dbReference>
<protein>
    <submittedName>
        <fullName evidence="1">Uncharacterized protein</fullName>
    </submittedName>
</protein>
<accession>A0ABY1PNN9</accession>
<proteinExistence type="predicted"/>
<organism evidence="1 2">
    <name type="scientific">Neorhodopirellula lusitana</name>
    <dbReference type="NCBI Taxonomy" id="445327"/>
    <lineage>
        <taxon>Bacteria</taxon>
        <taxon>Pseudomonadati</taxon>
        <taxon>Planctomycetota</taxon>
        <taxon>Planctomycetia</taxon>
        <taxon>Pirellulales</taxon>
        <taxon>Pirellulaceae</taxon>
        <taxon>Neorhodopirellula</taxon>
    </lineage>
</organism>
<name>A0ABY1PNN9_9BACT</name>
<evidence type="ECO:0000313" key="2">
    <source>
        <dbReference type="Proteomes" id="UP001158067"/>
    </source>
</evidence>
<gene>
    <name evidence="1" type="ORF">SAMN06265222_101251</name>
</gene>
<keyword evidence="2" id="KW-1185">Reference proteome</keyword>